<dbReference type="GO" id="GO:0004674">
    <property type="term" value="F:protein serine/threonine kinase activity"/>
    <property type="evidence" value="ECO:0007669"/>
    <property type="project" value="UniProtKB-KW"/>
</dbReference>
<feature type="transmembrane region" description="Helical" evidence="7">
    <location>
        <begin position="23"/>
        <end position="40"/>
    </location>
</feature>
<dbReference type="InterPro" id="IPR050205">
    <property type="entry name" value="CDPK_Ser/Thr_kinases"/>
</dbReference>
<evidence type="ECO:0008006" key="10">
    <source>
        <dbReference type="Google" id="ProtNLM"/>
    </source>
</evidence>
<keyword evidence="4" id="KW-0547">Nucleotide-binding</keyword>
<comment type="similarity">
    <text evidence="1">Belongs to the protein kinase superfamily. CAMK Ser/Thr protein kinase family. CaMK subfamily.</text>
</comment>
<sequence length="93" mass="10883">MIGIDSTTPKNIQLQSRYFSKKPVFMVLVLCFMFYVIWVSETDSGIFKKILTGQLDFESEPWPQITETAKDLIKTMLDRNPEQRITAHQVLRE</sequence>
<comment type="caution">
    <text evidence="8">The sequence shown here is derived from an EMBL/GenBank/DDBJ whole genome shotgun (WGS) entry which is preliminary data.</text>
</comment>
<evidence type="ECO:0000256" key="2">
    <source>
        <dbReference type="ARBA" id="ARBA00022527"/>
    </source>
</evidence>
<dbReference type="InterPro" id="IPR011009">
    <property type="entry name" value="Kinase-like_dom_sf"/>
</dbReference>
<keyword evidence="7" id="KW-0812">Transmembrane</keyword>
<keyword evidence="6" id="KW-0067">ATP-binding</keyword>
<keyword evidence="2" id="KW-0723">Serine/threonine-protein kinase</keyword>
<proteinExistence type="inferred from homology"/>
<keyword evidence="7" id="KW-1133">Transmembrane helix</keyword>
<dbReference type="SUPFAM" id="SSF56112">
    <property type="entry name" value="Protein kinase-like (PK-like)"/>
    <property type="match status" value="1"/>
</dbReference>
<evidence type="ECO:0000256" key="1">
    <source>
        <dbReference type="ARBA" id="ARBA00005354"/>
    </source>
</evidence>
<evidence type="ECO:0000313" key="9">
    <source>
        <dbReference type="Proteomes" id="UP000235145"/>
    </source>
</evidence>
<keyword evidence="5" id="KW-0418">Kinase</keyword>
<evidence type="ECO:0000256" key="7">
    <source>
        <dbReference type="SAM" id="Phobius"/>
    </source>
</evidence>
<evidence type="ECO:0000256" key="5">
    <source>
        <dbReference type="ARBA" id="ARBA00022777"/>
    </source>
</evidence>
<name>A0A9R1WGZ8_LACSA</name>
<keyword evidence="3" id="KW-0808">Transferase</keyword>
<keyword evidence="9" id="KW-1185">Reference proteome</keyword>
<keyword evidence="7" id="KW-0472">Membrane</keyword>
<protein>
    <recommendedName>
        <fullName evidence="10">Protein kinase domain-containing protein</fullName>
    </recommendedName>
</protein>
<dbReference type="AlphaFoldDB" id="A0A9R1WGZ8"/>
<evidence type="ECO:0000256" key="3">
    <source>
        <dbReference type="ARBA" id="ARBA00022679"/>
    </source>
</evidence>
<organism evidence="8 9">
    <name type="scientific">Lactuca sativa</name>
    <name type="common">Garden lettuce</name>
    <dbReference type="NCBI Taxonomy" id="4236"/>
    <lineage>
        <taxon>Eukaryota</taxon>
        <taxon>Viridiplantae</taxon>
        <taxon>Streptophyta</taxon>
        <taxon>Embryophyta</taxon>
        <taxon>Tracheophyta</taxon>
        <taxon>Spermatophyta</taxon>
        <taxon>Magnoliopsida</taxon>
        <taxon>eudicotyledons</taxon>
        <taxon>Gunneridae</taxon>
        <taxon>Pentapetalae</taxon>
        <taxon>asterids</taxon>
        <taxon>campanulids</taxon>
        <taxon>Asterales</taxon>
        <taxon>Asteraceae</taxon>
        <taxon>Cichorioideae</taxon>
        <taxon>Cichorieae</taxon>
        <taxon>Lactucinae</taxon>
        <taxon>Lactuca</taxon>
    </lineage>
</organism>
<gene>
    <name evidence="8" type="ORF">LSAT_V11C100005040</name>
</gene>
<evidence type="ECO:0000313" key="8">
    <source>
        <dbReference type="EMBL" id="KAJ0225181.1"/>
    </source>
</evidence>
<reference evidence="8 9" key="1">
    <citation type="journal article" date="2017" name="Nat. Commun.">
        <title>Genome assembly with in vitro proximity ligation data and whole-genome triplication in lettuce.</title>
        <authorList>
            <person name="Reyes-Chin-Wo S."/>
            <person name="Wang Z."/>
            <person name="Yang X."/>
            <person name="Kozik A."/>
            <person name="Arikit S."/>
            <person name="Song C."/>
            <person name="Xia L."/>
            <person name="Froenicke L."/>
            <person name="Lavelle D.O."/>
            <person name="Truco M.J."/>
            <person name="Xia R."/>
            <person name="Zhu S."/>
            <person name="Xu C."/>
            <person name="Xu H."/>
            <person name="Xu X."/>
            <person name="Cox K."/>
            <person name="Korf I."/>
            <person name="Meyers B.C."/>
            <person name="Michelmore R.W."/>
        </authorList>
    </citation>
    <scope>NUCLEOTIDE SEQUENCE [LARGE SCALE GENOMIC DNA]</scope>
    <source>
        <strain evidence="9">cv. Salinas</strain>
        <tissue evidence="8">Seedlings</tissue>
    </source>
</reference>
<dbReference type="PANTHER" id="PTHR24349">
    <property type="entry name" value="SERINE/THREONINE-PROTEIN KINASE"/>
    <property type="match status" value="1"/>
</dbReference>
<accession>A0A9R1WGZ8</accession>
<evidence type="ECO:0000256" key="6">
    <source>
        <dbReference type="ARBA" id="ARBA00022840"/>
    </source>
</evidence>
<dbReference type="GO" id="GO:0005524">
    <property type="term" value="F:ATP binding"/>
    <property type="evidence" value="ECO:0007669"/>
    <property type="project" value="UniProtKB-KW"/>
</dbReference>
<dbReference type="Proteomes" id="UP000235145">
    <property type="component" value="Unassembled WGS sequence"/>
</dbReference>
<dbReference type="EMBL" id="NBSK02000001">
    <property type="protein sequence ID" value="KAJ0225181.1"/>
    <property type="molecule type" value="Genomic_DNA"/>
</dbReference>
<dbReference type="Gene3D" id="1.10.510.10">
    <property type="entry name" value="Transferase(Phosphotransferase) domain 1"/>
    <property type="match status" value="1"/>
</dbReference>
<evidence type="ECO:0000256" key="4">
    <source>
        <dbReference type="ARBA" id="ARBA00022741"/>
    </source>
</evidence>